<gene>
    <name evidence="2" type="ORF">CB5_LOCUS4385</name>
</gene>
<organism evidence="2">
    <name type="scientific">Ananas comosus var. bracteatus</name>
    <name type="common">red pineapple</name>
    <dbReference type="NCBI Taxonomy" id="296719"/>
    <lineage>
        <taxon>Eukaryota</taxon>
        <taxon>Viridiplantae</taxon>
        <taxon>Streptophyta</taxon>
        <taxon>Embryophyta</taxon>
        <taxon>Tracheophyta</taxon>
        <taxon>Spermatophyta</taxon>
        <taxon>Magnoliopsida</taxon>
        <taxon>Liliopsida</taxon>
        <taxon>Poales</taxon>
        <taxon>Bromeliaceae</taxon>
        <taxon>Bromelioideae</taxon>
        <taxon>Ananas</taxon>
    </lineage>
</organism>
<dbReference type="PANTHER" id="PTHR35689">
    <property type="entry name" value="EARLY ENDOSOME ANTIGEN"/>
    <property type="match status" value="1"/>
</dbReference>
<evidence type="ECO:0000313" key="2">
    <source>
        <dbReference type="EMBL" id="CAD1821174.1"/>
    </source>
</evidence>
<sequence length="155" mass="18207">MIWRLTPLYEQDVNRVVESYDELAKENDDLRPHPRDNLHVLRRVPINATLQSSNYKINSKRNFSTLLDRRQILQLMARASEVESLQKDKEIVLVNLHKAEEEVVVLFEENRFLDEENKTLLLLLESKRLLRSSDSKNSSSASVKINLGMRFIPKY</sequence>
<proteinExistence type="predicted"/>
<protein>
    <submittedName>
        <fullName evidence="2">Uncharacterized protein</fullName>
    </submittedName>
</protein>
<accession>A0A6V7NS23</accession>
<dbReference type="PANTHER" id="PTHR35689:SF1">
    <property type="entry name" value="EARLY ENDOSOME ANTIGEN"/>
    <property type="match status" value="1"/>
</dbReference>
<reference evidence="2" key="1">
    <citation type="submission" date="2020-07" db="EMBL/GenBank/DDBJ databases">
        <authorList>
            <person name="Lin J."/>
        </authorList>
    </citation>
    <scope>NUCLEOTIDE SEQUENCE</scope>
</reference>
<feature type="coiled-coil region" evidence="1">
    <location>
        <begin position="82"/>
        <end position="116"/>
    </location>
</feature>
<evidence type="ECO:0000256" key="1">
    <source>
        <dbReference type="SAM" id="Coils"/>
    </source>
</evidence>
<name>A0A6V7NS23_ANACO</name>
<dbReference type="EMBL" id="LR862141">
    <property type="protein sequence ID" value="CAD1821174.1"/>
    <property type="molecule type" value="Genomic_DNA"/>
</dbReference>
<dbReference type="AlphaFoldDB" id="A0A6V7NS23"/>
<keyword evidence="1" id="KW-0175">Coiled coil</keyword>